<sequence>MSSEKQKQIKLDFISKSAKVKNLLNQEPDFKKSRVILSPKKFVIAPKKGKKTLIKKSNIMDVGKKEDLPPALKATIEKKAFLIKYRKKGDFKAIIIQDKKNRINNLFSTICKIVLRNTKVYIKHPAKVSGRIKDKNWTKNNLSVNKKSILLKNSKIDIDSITYVKTKQKNNEKFIAISYKKDKKIITTYFKFDDHRLKIFWKYIRKKYIKIVEEIRKLKLNKKEKKAIVGIYSGAKLSNLPNLLGLSPKKSKKVIKNLIDKKILEKNGKKIQLTNKGRVATEVHLEDVNIG</sequence>
<dbReference type="EMBL" id="MSDW01000001">
    <property type="protein sequence ID" value="OKY77772.1"/>
    <property type="molecule type" value="Genomic_DNA"/>
</dbReference>
<dbReference type="PANTHER" id="PTHR42201:SF1">
    <property type="entry name" value="TAXIS PROTEIN"/>
    <property type="match status" value="1"/>
</dbReference>
<dbReference type="AlphaFoldDB" id="A0A1Q6DTX4"/>
<dbReference type="PANTHER" id="PTHR42201">
    <property type="entry name" value="TAXIS PROTEIN"/>
    <property type="match status" value="1"/>
</dbReference>
<dbReference type="Proteomes" id="UP000185744">
    <property type="component" value="Unassembled WGS sequence"/>
</dbReference>
<accession>A0A1Q6DTX4</accession>
<comment type="caution">
    <text evidence="1">The sequence shown here is derived from an EMBL/GenBank/DDBJ whole genome shotgun (WGS) entry which is preliminary data.</text>
</comment>
<proteinExistence type="predicted"/>
<gene>
    <name evidence="1" type="ORF">BTN85_0241</name>
</gene>
<protein>
    <submittedName>
        <fullName evidence="1">Chemotaxis system protein containing CheF-like and HTH domain, archaellum-associated</fullName>
    </submittedName>
</protein>
<dbReference type="Pfam" id="PF04283">
    <property type="entry name" value="CheF-arch"/>
    <property type="match status" value="1"/>
</dbReference>
<evidence type="ECO:0000313" key="2">
    <source>
        <dbReference type="Proteomes" id="UP000185744"/>
    </source>
</evidence>
<dbReference type="STRING" id="1903181.BTN85_0241"/>
<reference evidence="1" key="1">
    <citation type="submission" date="2016-12" db="EMBL/GenBank/DDBJ databases">
        <title>Discovery of methanogenic haloarchaea.</title>
        <authorList>
            <person name="Sorokin D.Y."/>
            <person name="Makarova K.S."/>
            <person name="Abbas B."/>
            <person name="Ferrer M."/>
            <person name="Golyshin P.N."/>
        </authorList>
    </citation>
    <scope>NUCLEOTIDE SEQUENCE [LARGE SCALE GENOMIC DNA]</scope>
    <source>
        <strain evidence="1">HMET1</strain>
    </source>
</reference>
<name>A0A1Q6DTX4_METT1</name>
<dbReference type="InterPro" id="IPR036390">
    <property type="entry name" value="WH_DNA-bd_sf"/>
</dbReference>
<dbReference type="InParanoid" id="A0A1Q6DTX4"/>
<keyword evidence="2" id="KW-1185">Reference proteome</keyword>
<dbReference type="GO" id="GO:0006935">
    <property type="term" value="P:chemotaxis"/>
    <property type="evidence" value="ECO:0007669"/>
    <property type="project" value="InterPro"/>
</dbReference>
<evidence type="ECO:0000313" key="1">
    <source>
        <dbReference type="EMBL" id="OKY77772.1"/>
    </source>
</evidence>
<dbReference type="InterPro" id="IPR007381">
    <property type="entry name" value="CheF1/F2"/>
</dbReference>
<dbReference type="SUPFAM" id="SSF46785">
    <property type="entry name" value="Winged helix' DNA-binding domain"/>
    <property type="match status" value="1"/>
</dbReference>
<organism evidence="1 2">
    <name type="scientific">Methanohalarchaeum thermophilum</name>
    <dbReference type="NCBI Taxonomy" id="1903181"/>
    <lineage>
        <taxon>Archaea</taxon>
        <taxon>Methanobacteriati</taxon>
        <taxon>Methanobacteriota</taxon>
        <taxon>Methanonatronarchaeia</taxon>
        <taxon>Methanonatronarchaeales</taxon>
        <taxon>Methanonatronarchaeaceae</taxon>
        <taxon>Candidatus Methanohalarchaeum</taxon>
    </lineage>
</organism>